<feature type="domain" description="Transcription factor zinc-finger" evidence="1">
    <location>
        <begin position="78"/>
        <end position="116"/>
    </location>
</feature>
<dbReference type="AlphaFoldDB" id="X0YL45"/>
<protein>
    <recommendedName>
        <fullName evidence="1">Transcription factor zinc-finger domain-containing protein</fullName>
    </recommendedName>
</protein>
<organism evidence="2">
    <name type="scientific">marine sediment metagenome</name>
    <dbReference type="NCBI Taxonomy" id="412755"/>
    <lineage>
        <taxon>unclassified sequences</taxon>
        <taxon>metagenomes</taxon>
        <taxon>ecological metagenomes</taxon>
    </lineage>
</organism>
<evidence type="ECO:0000313" key="2">
    <source>
        <dbReference type="EMBL" id="GAG56919.1"/>
    </source>
</evidence>
<comment type="caution">
    <text evidence="2">The sequence shown here is derived from an EMBL/GenBank/DDBJ whole genome shotgun (WGS) entry which is preliminary data.</text>
</comment>
<dbReference type="InterPro" id="IPR027392">
    <property type="entry name" value="TF_Znf"/>
</dbReference>
<sequence>MSSDKIESERKYECHRCWVEMKKEEIKTFGPNIIIDVCPKCNGIWLDKGELGKLLEDRKLTNYLTKHIGTKSRSPMVCPRCGMTMDIEKAGDIEVDVCLTCGGVWLDEGELEKLKETSEEGFEGDPLVKEAEIEEERRYKAKNSALYRFIYRFKK</sequence>
<feature type="domain" description="Transcription factor zinc-finger" evidence="1">
    <location>
        <begin position="14"/>
        <end position="56"/>
    </location>
</feature>
<accession>X0YL45</accession>
<proteinExistence type="predicted"/>
<evidence type="ECO:0000259" key="1">
    <source>
        <dbReference type="Pfam" id="PF13453"/>
    </source>
</evidence>
<dbReference type="EMBL" id="BART01000814">
    <property type="protein sequence ID" value="GAG56919.1"/>
    <property type="molecule type" value="Genomic_DNA"/>
</dbReference>
<name>X0YL45_9ZZZZ</name>
<reference evidence="2" key="1">
    <citation type="journal article" date="2014" name="Front. Microbiol.">
        <title>High frequency of phylogenetically diverse reductive dehalogenase-homologous genes in deep subseafloor sedimentary metagenomes.</title>
        <authorList>
            <person name="Kawai M."/>
            <person name="Futagami T."/>
            <person name="Toyoda A."/>
            <person name="Takaki Y."/>
            <person name="Nishi S."/>
            <person name="Hori S."/>
            <person name="Arai W."/>
            <person name="Tsubouchi T."/>
            <person name="Morono Y."/>
            <person name="Uchiyama I."/>
            <person name="Ito T."/>
            <person name="Fujiyama A."/>
            <person name="Inagaki F."/>
            <person name="Takami H."/>
        </authorList>
    </citation>
    <scope>NUCLEOTIDE SEQUENCE</scope>
    <source>
        <strain evidence="2">Expedition CK06-06</strain>
    </source>
</reference>
<dbReference type="Pfam" id="PF13453">
    <property type="entry name" value="Zn_ribbon_TFIIB"/>
    <property type="match status" value="2"/>
</dbReference>
<gene>
    <name evidence="2" type="ORF">S01H4_03352</name>
</gene>